<dbReference type="PROSITE" id="PS01124">
    <property type="entry name" value="HTH_ARAC_FAMILY_2"/>
    <property type="match status" value="1"/>
</dbReference>
<keyword evidence="3" id="KW-0804">Transcription</keyword>
<reference evidence="5 6" key="1">
    <citation type="submission" date="2019-03" db="EMBL/GenBank/DDBJ databases">
        <title>Genomic Encyclopedia of Type Strains, Phase III (KMG-III): the genomes of soil and plant-associated and newly described type strains.</title>
        <authorList>
            <person name="Whitman W."/>
        </authorList>
    </citation>
    <scope>NUCLEOTIDE SEQUENCE [LARGE SCALE GENOMIC DNA]</scope>
    <source>
        <strain evidence="5 6">VKM Ac-2527</strain>
    </source>
</reference>
<dbReference type="PANTHER" id="PTHR46796">
    <property type="entry name" value="HTH-TYPE TRANSCRIPTIONAL ACTIVATOR RHAS-RELATED"/>
    <property type="match status" value="1"/>
</dbReference>
<dbReference type="SUPFAM" id="SSF46689">
    <property type="entry name" value="Homeodomain-like"/>
    <property type="match status" value="1"/>
</dbReference>
<dbReference type="Gene3D" id="1.10.10.60">
    <property type="entry name" value="Homeodomain-like"/>
    <property type="match status" value="1"/>
</dbReference>
<dbReference type="EMBL" id="SNWQ01000025">
    <property type="protein sequence ID" value="TDO34764.1"/>
    <property type="molecule type" value="Genomic_DNA"/>
</dbReference>
<comment type="caution">
    <text evidence="5">The sequence shown here is derived from an EMBL/GenBank/DDBJ whole genome shotgun (WGS) entry which is preliminary data.</text>
</comment>
<dbReference type="SMART" id="SM00342">
    <property type="entry name" value="HTH_ARAC"/>
    <property type="match status" value="1"/>
</dbReference>
<dbReference type="PANTHER" id="PTHR46796:SF6">
    <property type="entry name" value="ARAC SUBFAMILY"/>
    <property type="match status" value="1"/>
</dbReference>
<keyword evidence="2 5" id="KW-0238">DNA-binding</keyword>
<feature type="domain" description="HTH araC/xylS-type" evidence="4">
    <location>
        <begin position="207"/>
        <end position="308"/>
    </location>
</feature>
<sequence length="315" mass="34126">MPVDMPHSALSGRAEAWRAELGGAFGQLTPVAIGERSLDGRFAGQHLGSVAAYQVSGTPQIVRRTPTAIRAVPIDLYKLCVQQAGRATVRQGDREVVLEPGQMAIYDTGKPYELRLEQTWTCAVMAFPRYALGLPEPIVAAAMHHAYALNEGPGTVLAGFVASAVAGGTVHQAAAERLGEAGLHLVAATLSESALMAHEDTADALRLQILGYIRNHLADSGLSHNQVAAAHHLGPRTLHRLFEHEPRTVTDQIRSLRLEAVHRDLADPLLANRSIAALAARWCFTDQAHFTRAFRARFGMTPSRSRTLRGHEPEE</sequence>
<evidence type="ECO:0000313" key="5">
    <source>
        <dbReference type="EMBL" id="TDO34764.1"/>
    </source>
</evidence>
<evidence type="ECO:0000256" key="2">
    <source>
        <dbReference type="ARBA" id="ARBA00023125"/>
    </source>
</evidence>
<keyword evidence="6" id="KW-1185">Reference proteome</keyword>
<dbReference type="Proteomes" id="UP000295388">
    <property type="component" value="Unassembled WGS sequence"/>
</dbReference>
<keyword evidence="1" id="KW-0805">Transcription regulation</keyword>
<dbReference type="InterPro" id="IPR009057">
    <property type="entry name" value="Homeodomain-like_sf"/>
</dbReference>
<gene>
    <name evidence="5" type="ORF">EV643_12521</name>
</gene>
<dbReference type="InterPro" id="IPR035418">
    <property type="entry name" value="AraC-bd_2"/>
</dbReference>
<dbReference type="Pfam" id="PF14525">
    <property type="entry name" value="AraC_binding_2"/>
    <property type="match status" value="1"/>
</dbReference>
<dbReference type="GO" id="GO:0003700">
    <property type="term" value="F:DNA-binding transcription factor activity"/>
    <property type="evidence" value="ECO:0007669"/>
    <property type="project" value="InterPro"/>
</dbReference>
<evidence type="ECO:0000313" key="6">
    <source>
        <dbReference type="Proteomes" id="UP000295388"/>
    </source>
</evidence>
<evidence type="ECO:0000256" key="3">
    <source>
        <dbReference type="ARBA" id="ARBA00023163"/>
    </source>
</evidence>
<evidence type="ECO:0000256" key="1">
    <source>
        <dbReference type="ARBA" id="ARBA00023015"/>
    </source>
</evidence>
<dbReference type="AlphaFoldDB" id="A0A4R6JFM8"/>
<dbReference type="InterPro" id="IPR050204">
    <property type="entry name" value="AraC_XylS_family_regulators"/>
</dbReference>
<accession>A0A4R6JFM8</accession>
<dbReference type="InterPro" id="IPR018060">
    <property type="entry name" value="HTH_AraC"/>
</dbReference>
<dbReference type="RefSeq" id="WP_166665709.1">
    <property type="nucleotide sequence ID" value="NZ_SNWQ01000025.1"/>
</dbReference>
<name>A0A4R6JFM8_9ACTN</name>
<proteinExistence type="predicted"/>
<dbReference type="GO" id="GO:0043565">
    <property type="term" value="F:sequence-specific DNA binding"/>
    <property type="evidence" value="ECO:0007669"/>
    <property type="project" value="InterPro"/>
</dbReference>
<dbReference type="Pfam" id="PF12833">
    <property type="entry name" value="HTH_18"/>
    <property type="match status" value="1"/>
</dbReference>
<organism evidence="5 6">
    <name type="scientific">Kribbella caucasensis</name>
    <dbReference type="NCBI Taxonomy" id="2512215"/>
    <lineage>
        <taxon>Bacteria</taxon>
        <taxon>Bacillati</taxon>
        <taxon>Actinomycetota</taxon>
        <taxon>Actinomycetes</taxon>
        <taxon>Propionibacteriales</taxon>
        <taxon>Kribbellaceae</taxon>
        <taxon>Kribbella</taxon>
    </lineage>
</organism>
<evidence type="ECO:0000259" key="4">
    <source>
        <dbReference type="PROSITE" id="PS01124"/>
    </source>
</evidence>
<protein>
    <submittedName>
        <fullName evidence="5">AraC-like DNA-binding protein</fullName>
    </submittedName>
</protein>